<feature type="binding site" evidence="4">
    <location>
        <position position="72"/>
    </location>
    <ligand>
        <name>Mg(2+)</name>
        <dbReference type="ChEBI" id="CHEBI:18420"/>
        <label>1</label>
        <note>catalytic</note>
    </ligand>
</feature>
<feature type="binding site" evidence="4">
    <location>
        <position position="90"/>
    </location>
    <ligand>
        <name>Mg(2+)</name>
        <dbReference type="ChEBI" id="CHEBI:18420"/>
        <label>2</label>
    </ligand>
</feature>
<dbReference type="GO" id="GO:0006020">
    <property type="term" value="P:inositol metabolic process"/>
    <property type="evidence" value="ECO:0007669"/>
    <property type="project" value="TreeGrafter"/>
</dbReference>
<gene>
    <name evidence="5" type="ORF">roselon_00863</name>
</gene>
<evidence type="ECO:0000256" key="1">
    <source>
        <dbReference type="ARBA" id="ARBA00009759"/>
    </source>
</evidence>
<dbReference type="InterPro" id="IPR000760">
    <property type="entry name" value="Inositol_monophosphatase-like"/>
</dbReference>
<dbReference type="EMBL" id="CP004372">
    <property type="protein sequence ID" value="AHM03273.1"/>
    <property type="molecule type" value="Genomic_DNA"/>
</dbReference>
<dbReference type="CDD" id="cd01638">
    <property type="entry name" value="CysQ"/>
    <property type="match status" value="1"/>
</dbReference>
<feature type="binding site" evidence="4">
    <location>
        <position position="93"/>
    </location>
    <ligand>
        <name>Mg(2+)</name>
        <dbReference type="ChEBI" id="CHEBI:18420"/>
        <label>2</label>
    </ligand>
</feature>
<dbReference type="Gene3D" id="3.30.540.10">
    <property type="entry name" value="Fructose-1,6-Bisphosphatase, subunit A, domain 1"/>
    <property type="match status" value="1"/>
</dbReference>
<dbReference type="KEGG" id="red:roselon_00863"/>
<dbReference type="GO" id="GO:0046872">
    <property type="term" value="F:metal ion binding"/>
    <property type="evidence" value="ECO:0007669"/>
    <property type="project" value="UniProtKB-KW"/>
</dbReference>
<dbReference type="AlphaFoldDB" id="W8RQC8"/>
<dbReference type="Proteomes" id="UP000019593">
    <property type="component" value="Chromosome"/>
</dbReference>
<dbReference type="SUPFAM" id="SSF56655">
    <property type="entry name" value="Carbohydrate phosphatase"/>
    <property type="match status" value="1"/>
</dbReference>
<dbReference type="STRING" id="1294273.roselon_00863"/>
<evidence type="ECO:0000313" key="5">
    <source>
        <dbReference type="EMBL" id="AHM03273.1"/>
    </source>
</evidence>
<dbReference type="InterPro" id="IPR020550">
    <property type="entry name" value="Inositol_monophosphatase_CS"/>
</dbReference>
<dbReference type="GO" id="GO:0008934">
    <property type="term" value="F:inositol monophosphate 1-phosphatase activity"/>
    <property type="evidence" value="ECO:0007669"/>
    <property type="project" value="TreeGrafter"/>
</dbReference>
<dbReference type="Gene3D" id="3.40.190.80">
    <property type="match status" value="1"/>
</dbReference>
<keyword evidence="3 4" id="KW-0460">Magnesium</keyword>
<dbReference type="eggNOG" id="COG0483">
    <property type="taxonomic scope" value="Bacteria"/>
</dbReference>
<organism evidence="5 6">
    <name type="scientific">Roseicyclus elongatus DSM 19469</name>
    <dbReference type="NCBI Taxonomy" id="1294273"/>
    <lineage>
        <taxon>Bacteria</taxon>
        <taxon>Pseudomonadati</taxon>
        <taxon>Pseudomonadota</taxon>
        <taxon>Alphaproteobacteria</taxon>
        <taxon>Rhodobacterales</taxon>
        <taxon>Roseobacteraceae</taxon>
        <taxon>Roseicyclus</taxon>
    </lineage>
</organism>
<feature type="binding site" evidence="4">
    <location>
        <position position="92"/>
    </location>
    <ligand>
        <name>Mg(2+)</name>
        <dbReference type="ChEBI" id="CHEBI:18420"/>
        <label>1</label>
        <note>catalytic</note>
    </ligand>
</feature>
<keyword evidence="2 4" id="KW-0479">Metal-binding</keyword>
<name>W8RQC8_9RHOB</name>
<keyword evidence="6" id="KW-1185">Reference proteome</keyword>
<sequence length="264" mass="28711">MPVPETTPAEDLDLLIAAARTAGTIAQQHFRANPEIWQKGDESPVTEADIAIDRVLRTDLLAARPGYGWLSEETEDDAERLDDDRVFILDPIDGTRAFIDGQDSYAHALAVAEHGRVIAGVVYLPEKDKLYAAARDLGATLNGQPIRASAQRSEAGAQLLATKPTMKEAHWPGGIPPVKRVYRPSLAYRMALVAEGHFDGMATFRPTWEWDIAAGAILIEESGGIVTDGHGRDLRFNRRHPQADGVLTASPGLHAALLGRRRTA</sequence>
<comment type="cofactor">
    <cofactor evidence="4">
        <name>Mg(2+)</name>
        <dbReference type="ChEBI" id="CHEBI:18420"/>
    </cofactor>
</comment>
<feature type="binding site" evidence="4">
    <location>
        <position position="211"/>
    </location>
    <ligand>
        <name>Mg(2+)</name>
        <dbReference type="ChEBI" id="CHEBI:18420"/>
        <label>1</label>
        <note>catalytic</note>
    </ligand>
</feature>
<dbReference type="PATRIC" id="fig|1294273.3.peg.845"/>
<evidence type="ECO:0000313" key="6">
    <source>
        <dbReference type="Proteomes" id="UP000019593"/>
    </source>
</evidence>
<comment type="similarity">
    <text evidence="1">Belongs to the inositol monophosphatase superfamily.</text>
</comment>
<proteinExistence type="inferred from homology"/>
<evidence type="ECO:0000256" key="2">
    <source>
        <dbReference type="ARBA" id="ARBA00022723"/>
    </source>
</evidence>
<dbReference type="GO" id="GO:0007165">
    <property type="term" value="P:signal transduction"/>
    <property type="evidence" value="ECO:0007669"/>
    <property type="project" value="TreeGrafter"/>
</dbReference>
<evidence type="ECO:0000256" key="4">
    <source>
        <dbReference type="PIRSR" id="PIRSR600760-2"/>
    </source>
</evidence>
<protein>
    <submittedName>
        <fullName evidence="5">Inositol monophosphatase family protein</fullName>
    </submittedName>
</protein>
<dbReference type="PRINTS" id="PR00377">
    <property type="entry name" value="IMPHPHTASES"/>
</dbReference>
<dbReference type="GO" id="GO:0046854">
    <property type="term" value="P:phosphatidylinositol phosphate biosynthetic process"/>
    <property type="evidence" value="ECO:0007669"/>
    <property type="project" value="InterPro"/>
</dbReference>
<dbReference type="HOGENOM" id="CLU_044118_3_1_5"/>
<dbReference type="Pfam" id="PF00459">
    <property type="entry name" value="Inositol_P"/>
    <property type="match status" value="1"/>
</dbReference>
<dbReference type="PROSITE" id="PS00630">
    <property type="entry name" value="IMP_2"/>
    <property type="match status" value="1"/>
</dbReference>
<evidence type="ECO:0000256" key="3">
    <source>
        <dbReference type="ARBA" id="ARBA00022842"/>
    </source>
</evidence>
<dbReference type="PANTHER" id="PTHR20854:SF4">
    <property type="entry name" value="INOSITOL-1-MONOPHOSPHATASE-RELATED"/>
    <property type="match status" value="1"/>
</dbReference>
<reference evidence="5 6" key="1">
    <citation type="submission" date="2013-03" db="EMBL/GenBank/DDBJ databases">
        <authorList>
            <person name="Fiebig A."/>
            <person name="Goeker M."/>
            <person name="Klenk H.-P.P."/>
        </authorList>
    </citation>
    <scope>NUCLEOTIDE SEQUENCE [LARGE SCALE GENOMIC DNA]</scope>
    <source>
        <strain evidence="6">DSM 19469</strain>
    </source>
</reference>
<accession>W8RQC8</accession>
<dbReference type="PANTHER" id="PTHR20854">
    <property type="entry name" value="INOSITOL MONOPHOSPHATASE"/>
    <property type="match status" value="1"/>
</dbReference>